<organism evidence="3 4">
    <name type="scientific">Ostreobium quekettii</name>
    <dbReference type="NCBI Taxonomy" id="121088"/>
    <lineage>
        <taxon>Eukaryota</taxon>
        <taxon>Viridiplantae</taxon>
        <taxon>Chlorophyta</taxon>
        <taxon>core chlorophytes</taxon>
        <taxon>Ulvophyceae</taxon>
        <taxon>TCBD clade</taxon>
        <taxon>Bryopsidales</taxon>
        <taxon>Ostreobineae</taxon>
        <taxon>Ostreobiaceae</taxon>
        <taxon>Ostreobium</taxon>
    </lineage>
</organism>
<dbReference type="PANTHER" id="PTHR12069:SF0">
    <property type="entry name" value="DNA-DIRECTED RNA POLYMERASE III SUBUNIT RPC5"/>
    <property type="match status" value="1"/>
</dbReference>
<sequence length="198" mass="22350">MFFCPFCCPLPLLGQSLAAQPPASAHQPSLHSLRMESEAPPGLAGVADPDAEDDDEVIRELDVFLCNGRVDAQLFLLQFPLRPSWRPYELEDCDEMRFKKQARRLEMELPLCSDSDNYDADVEDPKLLIKKITLQSSEVDMSTSYTVGRIASNALYLTPIDAAFHMRPDMRHLDMANPDVKEKEPKEVEEGLTQLQVL</sequence>
<keyword evidence="4" id="KW-1185">Reference proteome</keyword>
<dbReference type="PANTHER" id="PTHR12069">
    <property type="entry name" value="DNA-DIRECTED RNA POLYMERASES III 80 KDA POLYPEPTIDE RNA POLYMERASE III SUBUNIT 5"/>
    <property type="match status" value="1"/>
</dbReference>
<feature type="region of interest" description="Disordered" evidence="1">
    <location>
        <begin position="24"/>
        <end position="51"/>
    </location>
</feature>
<evidence type="ECO:0000256" key="1">
    <source>
        <dbReference type="SAM" id="MobiDB-lite"/>
    </source>
</evidence>
<dbReference type="GO" id="GO:0042797">
    <property type="term" value="P:tRNA transcription by RNA polymerase III"/>
    <property type="evidence" value="ECO:0007669"/>
    <property type="project" value="TreeGrafter"/>
</dbReference>
<keyword evidence="2" id="KW-0732">Signal</keyword>
<dbReference type="Proteomes" id="UP000708148">
    <property type="component" value="Unassembled WGS sequence"/>
</dbReference>
<dbReference type="Pfam" id="PF04801">
    <property type="entry name" value="RPC5"/>
    <property type="match status" value="1"/>
</dbReference>
<comment type="caution">
    <text evidence="3">The sequence shown here is derived from an EMBL/GenBank/DDBJ whole genome shotgun (WGS) entry which is preliminary data.</text>
</comment>
<accession>A0A8S1ISR9</accession>
<protein>
    <submittedName>
        <fullName evidence="3">Uncharacterized protein</fullName>
    </submittedName>
</protein>
<evidence type="ECO:0000313" key="4">
    <source>
        <dbReference type="Proteomes" id="UP000708148"/>
    </source>
</evidence>
<dbReference type="InterPro" id="IPR006886">
    <property type="entry name" value="RNA_pol_III_Rpc5"/>
</dbReference>
<gene>
    <name evidence="3" type="ORF">OSTQU699_LOCUS3202</name>
</gene>
<dbReference type="AlphaFoldDB" id="A0A8S1ISR9"/>
<feature type="signal peptide" evidence="2">
    <location>
        <begin position="1"/>
        <end position="18"/>
    </location>
</feature>
<evidence type="ECO:0000256" key="2">
    <source>
        <dbReference type="SAM" id="SignalP"/>
    </source>
</evidence>
<dbReference type="OrthoDB" id="340681at2759"/>
<feature type="chain" id="PRO_5035927433" evidence="2">
    <location>
        <begin position="19"/>
        <end position="198"/>
    </location>
</feature>
<evidence type="ECO:0000313" key="3">
    <source>
        <dbReference type="EMBL" id="CAD7697841.1"/>
    </source>
</evidence>
<dbReference type="GO" id="GO:0005666">
    <property type="term" value="C:RNA polymerase III complex"/>
    <property type="evidence" value="ECO:0007669"/>
    <property type="project" value="TreeGrafter"/>
</dbReference>
<reference evidence="3" key="1">
    <citation type="submission" date="2020-12" db="EMBL/GenBank/DDBJ databases">
        <authorList>
            <person name="Iha C."/>
        </authorList>
    </citation>
    <scope>NUCLEOTIDE SEQUENCE</scope>
</reference>
<name>A0A8S1ISR9_9CHLO</name>
<proteinExistence type="predicted"/>
<dbReference type="EMBL" id="CAJHUC010000720">
    <property type="protein sequence ID" value="CAD7697841.1"/>
    <property type="molecule type" value="Genomic_DNA"/>
</dbReference>